<dbReference type="OrthoDB" id="2610535at2"/>
<evidence type="ECO:0000256" key="1">
    <source>
        <dbReference type="SAM" id="MobiDB-lite"/>
    </source>
</evidence>
<keyword evidence="2" id="KW-0812">Transmembrane</keyword>
<accession>A0A3A1VH29</accession>
<keyword evidence="2" id="KW-0472">Membrane</keyword>
<proteinExistence type="predicted"/>
<organism evidence="3 4">
    <name type="scientific">Paenibacillus nanensis</name>
    <dbReference type="NCBI Taxonomy" id="393251"/>
    <lineage>
        <taxon>Bacteria</taxon>
        <taxon>Bacillati</taxon>
        <taxon>Bacillota</taxon>
        <taxon>Bacilli</taxon>
        <taxon>Bacillales</taxon>
        <taxon>Paenibacillaceae</taxon>
        <taxon>Paenibacillus</taxon>
    </lineage>
</organism>
<dbReference type="Proteomes" id="UP000266482">
    <property type="component" value="Unassembled WGS sequence"/>
</dbReference>
<dbReference type="RefSeq" id="WP_119597603.1">
    <property type="nucleotide sequence ID" value="NZ_QXQA01000001.1"/>
</dbReference>
<keyword evidence="4" id="KW-1185">Reference proteome</keyword>
<evidence type="ECO:0000256" key="2">
    <source>
        <dbReference type="SAM" id="Phobius"/>
    </source>
</evidence>
<dbReference type="AlphaFoldDB" id="A0A3A1VH29"/>
<dbReference type="EMBL" id="QXQA01000001">
    <property type="protein sequence ID" value="RIX60228.1"/>
    <property type="molecule type" value="Genomic_DNA"/>
</dbReference>
<feature type="region of interest" description="Disordered" evidence="1">
    <location>
        <begin position="43"/>
        <end position="72"/>
    </location>
</feature>
<reference evidence="3 4" key="1">
    <citation type="submission" date="2018-09" db="EMBL/GenBank/DDBJ databases">
        <title>Paenibacillus aracenensis nov. sp. isolated from a cave in southern Spain.</title>
        <authorList>
            <person name="Jurado V."/>
            <person name="Gutierrez-Patricio S."/>
            <person name="Gonzalez-Pimentel J.L."/>
            <person name="Miller A.Z."/>
            <person name="Laiz L."/>
            <person name="Saiz-Jimenez C."/>
        </authorList>
    </citation>
    <scope>NUCLEOTIDE SEQUENCE [LARGE SCALE GENOMIC DNA]</scope>
    <source>
        <strain evidence="3 4">DSM 22867</strain>
    </source>
</reference>
<name>A0A3A1VH29_9BACL</name>
<comment type="caution">
    <text evidence="3">The sequence shown here is derived from an EMBL/GenBank/DDBJ whole genome shotgun (WGS) entry which is preliminary data.</text>
</comment>
<evidence type="ECO:0000313" key="3">
    <source>
        <dbReference type="EMBL" id="RIX60228.1"/>
    </source>
</evidence>
<gene>
    <name evidence="3" type="ORF">D3P08_01220</name>
</gene>
<feature type="transmembrane region" description="Helical" evidence="2">
    <location>
        <begin position="12"/>
        <end position="33"/>
    </location>
</feature>
<sequence length="139" mass="15660">MLQHYRRLQSNLLGRILAFMVLLPLFLTASFAYQAGNNFELTAGSGSNRTTPSSHTVIVSRDRHPSDTKALPPQSPCVDAVVSSLLIIYLLRIPNTLFHTPHVLQMKRQLLRPVKLTGGYVDKLREMIKILRHLTTITT</sequence>
<feature type="compositionally biased region" description="Polar residues" evidence="1">
    <location>
        <begin position="43"/>
        <end position="57"/>
    </location>
</feature>
<protein>
    <submittedName>
        <fullName evidence="3">Uncharacterized protein</fullName>
    </submittedName>
</protein>
<evidence type="ECO:0000313" key="4">
    <source>
        <dbReference type="Proteomes" id="UP000266482"/>
    </source>
</evidence>
<keyword evidence="2" id="KW-1133">Transmembrane helix</keyword>